<dbReference type="AlphaFoldDB" id="A0A382DSL4"/>
<name>A0A382DSL4_9ZZZZ</name>
<accession>A0A382DSL4</accession>
<keyword evidence="1" id="KW-0812">Transmembrane</keyword>
<sequence length="135" mass="14731">MSNEVTFPAKAEIVIIGAGIVGCSIAYHLASKKIKNVVLVEQDKWPEPGGSTSHASDFIFPIDHSELMAKLSKYGVELYSSLKFNGKPCYEMVGGIELARTEERLRELQRKVSSGKSWGIEAELISGGEAQEAFP</sequence>
<dbReference type="PANTHER" id="PTHR13847:SF193">
    <property type="entry name" value="PYRUVATE DEHYDROGENASE PHOSPHATASE REGULATORY SUBUNIT, MITOCHONDRIAL"/>
    <property type="match status" value="1"/>
</dbReference>
<organism evidence="3">
    <name type="scientific">marine metagenome</name>
    <dbReference type="NCBI Taxonomy" id="408172"/>
    <lineage>
        <taxon>unclassified sequences</taxon>
        <taxon>metagenomes</taxon>
        <taxon>ecological metagenomes</taxon>
    </lineage>
</organism>
<proteinExistence type="predicted"/>
<protein>
    <recommendedName>
        <fullName evidence="2">FAD dependent oxidoreductase domain-containing protein</fullName>
    </recommendedName>
</protein>
<dbReference type="Gene3D" id="3.50.50.60">
    <property type="entry name" value="FAD/NAD(P)-binding domain"/>
    <property type="match status" value="1"/>
</dbReference>
<keyword evidence="1" id="KW-1133">Transmembrane helix</keyword>
<dbReference type="InterPro" id="IPR006076">
    <property type="entry name" value="FAD-dep_OxRdtase"/>
</dbReference>
<gene>
    <name evidence="3" type="ORF">METZ01_LOCUS194099</name>
</gene>
<dbReference type="SUPFAM" id="SSF51905">
    <property type="entry name" value="FAD/NAD(P)-binding domain"/>
    <property type="match status" value="1"/>
</dbReference>
<feature type="domain" description="FAD dependent oxidoreductase" evidence="2">
    <location>
        <begin position="13"/>
        <end position="135"/>
    </location>
</feature>
<evidence type="ECO:0000259" key="2">
    <source>
        <dbReference type="Pfam" id="PF01266"/>
    </source>
</evidence>
<feature type="non-terminal residue" evidence="3">
    <location>
        <position position="135"/>
    </location>
</feature>
<dbReference type="Pfam" id="PF01266">
    <property type="entry name" value="DAO"/>
    <property type="match status" value="1"/>
</dbReference>
<dbReference type="EMBL" id="UINC01040823">
    <property type="protein sequence ID" value="SVB41245.1"/>
    <property type="molecule type" value="Genomic_DNA"/>
</dbReference>
<reference evidence="3" key="1">
    <citation type="submission" date="2018-05" db="EMBL/GenBank/DDBJ databases">
        <authorList>
            <person name="Lanie J.A."/>
            <person name="Ng W.-L."/>
            <person name="Kazmierczak K.M."/>
            <person name="Andrzejewski T.M."/>
            <person name="Davidsen T.M."/>
            <person name="Wayne K.J."/>
            <person name="Tettelin H."/>
            <person name="Glass J.I."/>
            <person name="Rusch D."/>
            <person name="Podicherti R."/>
            <person name="Tsui H.-C.T."/>
            <person name="Winkler M.E."/>
        </authorList>
    </citation>
    <scope>NUCLEOTIDE SEQUENCE</scope>
</reference>
<evidence type="ECO:0000313" key="3">
    <source>
        <dbReference type="EMBL" id="SVB41245.1"/>
    </source>
</evidence>
<dbReference type="GO" id="GO:0005739">
    <property type="term" value="C:mitochondrion"/>
    <property type="evidence" value="ECO:0007669"/>
    <property type="project" value="TreeGrafter"/>
</dbReference>
<evidence type="ECO:0000256" key="1">
    <source>
        <dbReference type="SAM" id="Phobius"/>
    </source>
</evidence>
<dbReference type="Gene3D" id="3.30.9.10">
    <property type="entry name" value="D-Amino Acid Oxidase, subunit A, domain 2"/>
    <property type="match status" value="1"/>
</dbReference>
<keyword evidence="1" id="KW-0472">Membrane</keyword>
<feature type="transmembrane region" description="Helical" evidence="1">
    <location>
        <begin position="12"/>
        <end position="30"/>
    </location>
</feature>
<dbReference type="InterPro" id="IPR036188">
    <property type="entry name" value="FAD/NAD-bd_sf"/>
</dbReference>
<dbReference type="PANTHER" id="PTHR13847">
    <property type="entry name" value="SARCOSINE DEHYDROGENASE-RELATED"/>
    <property type="match status" value="1"/>
</dbReference>